<evidence type="ECO:0000256" key="1">
    <source>
        <dbReference type="ARBA" id="ARBA00004651"/>
    </source>
</evidence>
<sequence length="74" mass="8389">MTHQTWNQLTDRQRTAIAVLASIELALTATAAVDLWFRPKEAVRGPKALWWPALFIQPVGPIAYLSAGRRRPRH</sequence>
<dbReference type="Proteomes" id="UP000377595">
    <property type="component" value="Unassembled WGS sequence"/>
</dbReference>
<evidence type="ECO:0000313" key="9">
    <source>
        <dbReference type="Proteomes" id="UP000377595"/>
    </source>
</evidence>
<accession>A0A5M3XCB5</accession>
<keyword evidence="3 6" id="KW-0812">Transmembrane</keyword>
<evidence type="ECO:0000256" key="4">
    <source>
        <dbReference type="ARBA" id="ARBA00022989"/>
    </source>
</evidence>
<dbReference type="OrthoDB" id="5125307at2"/>
<dbReference type="Pfam" id="PF13396">
    <property type="entry name" value="PLDc_N"/>
    <property type="match status" value="1"/>
</dbReference>
<keyword evidence="2" id="KW-1003">Cell membrane</keyword>
<evidence type="ECO:0000313" key="8">
    <source>
        <dbReference type="EMBL" id="GES17151.1"/>
    </source>
</evidence>
<keyword evidence="9" id="KW-1185">Reference proteome</keyword>
<reference evidence="8 9" key="1">
    <citation type="submission" date="2019-10" db="EMBL/GenBank/DDBJ databases">
        <title>Whole genome shotgun sequence of Acrocarpospora pleiomorpha NBRC 16267.</title>
        <authorList>
            <person name="Ichikawa N."/>
            <person name="Kimura A."/>
            <person name="Kitahashi Y."/>
            <person name="Komaki H."/>
            <person name="Oguchi A."/>
        </authorList>
    </citation>
    <scope>NUCLEOTIDE SEQUENCE [LARGE SCALE GENOMIC DNA]</scope>
    <source>
        <strain evidence="8 9">NBRC 16267</strain>
    </source>
</reference>
<evidence type="ECO:0000256" key="2">
    <source>
        <dbReference type="ARBA" id="ARBA00022475"/>
    </source>
</evidence>
<comment type="caution">
    <text evidence="8">The sequence shown here is derived from an EMBL/GenBank/DDBJ whole genome shotgun (WGS) entry which is preliminary data.</text>
</comment>
<dbReference type="AlphaFoldDB" id="A0A5M3XCB5"/>
<proteinExistence type="predicted"/>
<name>A0A5M3XCB5_9ACTN</name>
<dbReference type="EMBL" id="BLAF01000004">
    <property type="protein sequence ID" value="GES17151.1"/>
    <property type="molecule type" value="Genomic_DNA"/>
</dbReference>
<protein>
    <recommendedName>
        <fullName evidence="7">Cardiolipin synthase N-terminal domain-containing protein</fullName>
    </recommendedName>
</protein>
<evidence type="ECO:0000256" key="3">
    <source>
        <dbReference type="ARBA" id="ARBA00022692"/>
    </source>
</evidence>
<dbReference type="GO" id="GO:0005886">
    <property type="term" value="C:plasma membrane"/>
    <property type="evidence" value="ECO:0007669"/>
    <property type="project" value="UniProtKB-SubCell"/>
</dbReference>
<evidence type="ECO:0000256" key="6">
    <source>
        <dbReference type="SAM" id="Phobius"/>
    </source>
</evidence>
<dbReference type="InterPro" id="IPR027379">
    <property type="entry name" value="CLS_N"/>
</dbReference>
<feature type="transmembrane region" description="Helical" evidence="6">
    <location>
        <begin position="16"/>
        <end position="37"/>
    </location>
</feature>
<keyword evidence="5 6" id="KW-0472">Membrane</keyword>
<organism evidence="8 9">
    <name type="scientific">Acrocarpospora pleiomorpha</name>
    <dbReference type="NCBI Taxonomy" id="90975"/>
    <lineage>
        <taxon>Bacteria</taxon>
        <taxon>Bacillati</taxon>
        <taxon>Actinomycetota</taxon>
        <taxon>Actinomycetes</taxon>
        <taxon>Streptosporangiales</taxon>
        <taxon>Streptosporangiaceae</taxon>
        <taxon>Acrocarpospora</taxon>
    </lineage>
</organism>
<dbReference type="RefSeq" id="WP_155342357.1">
    <property type="nucleotide sequence ID" value="NZ_BAAAHM010000001.1"/>
</dbReference>
<feature type="transmembrane region" description="Helical" evidence="6">
    <location>
        <begin position="49"/>
        <end position="67"/>
    </location>
</feature>
<gene>
    <name evidence="8" type="ORF">Aple_000460</name>
</gene>
<evidence type="ECO:0000259" key="7">
    <source>
        <dbReference type="Pfam" id="PF13396"/>
    </source>
</evidence>
<keyword evidence="4 6" id="KW-1133">Transmembrane helix</keyword>
<feature type="domain" description="Cardiolipin synthase N-terminal" evidence="7">
    <location>
        <begin position="26"/>
        <end position="69"/>
    </location>
</feature>
<comment type="subcellular location">
    <subcellularLocation>
        <location evidence="1">Cell membrane</location>
        <topology evidence="1">Multi-pass membrane protein</topology>
    </subcellularLocation>
</comment>
<evidence type="ECO:0000256" key="5">
    <source>
        <dbReference type="ARBA" id="ARBA00023136"/>
    </source>
</evidence>